<dbReference type="InterPro" id="IPR001247">
    <property type="entry name" value="ExoRNase_PH_dom1"/>
</dbReference>
<dbReference type="EMBL" id="CAHIKZ030003702">
    <property type="protein sequence ID" value="CAE1303266.1"/>
    <property type="molecule type" value="Genomic_DNA"/>
</dbReference>
<dbReference type="GO" id="GO:0000175">
    <property type="term" value="F:3'-5'-RNA exonuclease activity"/>
    <property type="evidence" value="ECO:0007669"/>
    <property type="project" value="TreeGrafter"/>
</dbReference>
<evidence type="ECO:0000256" key="1">
    <source>
        <dbReference type="ARBA" id="ARBA00022884"/>
    </source>
</evidence>
<dbReference type="Proteomes" id="UP000597762">
    <property type="component" value="Unassembled WGS sequence"/>
</dbReference>
<dbReference type="GO" id="GO:0003723">
    <property type="term" value="F:RNA binding"/>
    <property type="evidence" value="ECO:0007669"/>
    <property type="project" value="UniProtKB-KW"/>
</dbReference>
<dbReference type="PANTHER" id="PTHR11252">
    <property type="entry name" value="POLYRIBONUCLEOTIDE NUCLEOTIDYLTRANSFERASE"/>
    <property type="match status" value="1"/>
</dbReference>
<keyword evidence="6" id="KW-1185">Reference proteome</keyword>
<organism evidence="5 6">
    <name type="scientific">Acanthosepion pharaonis</name>
    <name type="common">Pharaoh cuttlefish</name>
    <name type="synonym">Sepia pharaonis</name>
    <dbReference type="NCBI Taxonomy" id="158019"/>
    <lineage>
        <taxon>Eukaryota</taxon>
        <taxon>Metazoa</taxon>
        <taxon>Spiralia</taxon>
        <taxon>Lophotrochozoa</taxon>
        <taxon>Mollusca</taxon>
        <taxon>Cephalopoda</taxon>
        <taxon>Coleoidea</taxon>
        <taxon>Decapodiformes</taxon>
        <taxon>Sepiida</taxon>
        <taxon>Sepiina</taxon>
        <taxon>Sepiidae</taxon>
        <taxon>Acanthosepion</taxon>
    </lineage>
</organism>
<dbReference type="AlphaFoldDB" id="A0A812DJR2"/>
<dbReference type="GO" id="GO:0005829">
    <property type="term" value="C:cytosol"/>
    <property type="evidence" value="ECO:0007669"/>
    <property type="project" value="TreeGrafter"/>
</dbReference>
<feature type="transmembrane region" description="Helical" evidence="2">
    <location>
        <begin position="222"/>
        <end position="246"/>
    </location>
</feature>
<accession>A0A812DJR2</accession>
<dbReference type="GO" id="GO:0005739">
    <property type="term" value="C:mitochondrion"/>
    <property type="evidence" value="ECO:0007669"/>
    <property type="project" value="TreeGrafter"/>
</dbReference>
<dbReference type="InterPro" id="IPR027408">
    <property type="entry name" value="PNPase/RNase_PH_dom_sf"/>
</dbReference>
<keyword evidence="2" id="KW-0472">Membrane</keyword>
<feature type="transmembrane region" description="Helical" evidence="2">
    <location>
        <begin position="6"/>
        <end position="33"/>
    </location>
</feature>
<keyword evidence="2" id="KW-1133">Transmembrane helix</keyword>
<feature type="transmembrane region" description="Helical" evidence="2">
    <location>
        <begin position="252"/>
        <end position="274"/>
    </location>
</feature>
<protein>
    <submittedName>
        <fullName evidence="5">Pnp</fullName>
        <ecNumber evidence="5">2.7.7.8</ecNumber>
    </submittedName>
</protein>
<keyword evidence="5" id="KW-0808">Transferase</keyword>
<feature type="domain" description="Exoribonuclease phosphorolytic" evidence="3">
    <location>
        <begin position="93"/>
        <end position="213"/>
    </location>
</feature>
<dbReference type="Gene3D" id="3.30.230.70">
    <property type="entry name" value="GHMP Kinase, N-terminal domain"/>
    <property type="match status" value="1"/>
</dbReference>
<dbReference type="GO" id="GO:0004654">
    <property type="term" value="F:polyribonucleotide nucleotidyltransferase activity"/>
    <property type="evidence" value="ECO:0007669"/>
    <property type="project" value="UniProtKB-EC"/>
</dbReference>
<dbReference type="OrthoDB" id="437922at2759"/>
<gene>
    <name evidence="5" type="ORF">SPHA_55510</name>
</gene>
<dbReference type="InterPro" id="IPR015848">
    <property type="entry name" value="PNPase_PH_RNA-bd_bac/org-type"/>
</dbReference>
<keyword evidence="1" id="KW-0694">RNA-binding</keyword>
<dbReference type="SUPFAM" id="SSF54211">
    <property type="entry name" value="Ribosomal protein S5 domain 2-like"/>
    <property type="match status" value="1"/>
</dbReference>
<evidence type="ECO:0000256" key="2">
    <source>
        <dbReference type="SAM" id="Phobius"/>
    </source>
</evidence>
<evidence type="ECO:0000313" key="5">
    <source>
        <dbReference type="EMBL" id="CAE1303266.1"/>
    </source>
</evidence>
<dbReference type="Pfam" id="PF03726">
    <property type="entry name" value="PNPase"/>
    <property type="match status" value="1"/>
</dbReference>
<keyword evidence="5" id="KW-0548">Nucleotidyltransferase</keyword>
<dbReference type="EC" id="2.7.7.8" evidence="5"/>
<dbReference type="InterPro" id="IPR012162">
    <property type="entry name" value="PNPase"/>
</dbReference>
<feature type="transmembrane region" description="Helical" evidence="2">
    <location>
        <begin position="286"/>
        <end position="304"/>
    </location>
</feature>
<dbReference type="PANTHER" id="PTHR11252:SF0">
    <property type="entry name" value="POLYRIBONUCLEOTIDE NUCLEOTIDYLTRANSFERASE 1, MITOCHONDRIAL"/>
    <property type="match status" value="1"/>
</dbReference>
<keyword evidence="2" id="KW-0812">Transmembrane</keyword>
<sequence>MSKSVLNPLLCLCPILLLWSILCLVLCICLLQVSRDEAIAILRQDVVEKLQENYQDIDPSILAQTFGKVTKDIFRNLILEEDVRCDGRGVQDLRDISCQVDLFRPLHGSALFQRGQTQVFCTVSFDSLDSSMRVDPISILTGGIKEKNFMLHYEFPPYATNETGRPGSVGRRELGHGALAEKGLRSVVPEDFPFTIRLTSEVLESNVLVFVLHISFSLSLSLFFRAISLTALVHIFLHIFLFLSLFTHAPHTYILSFFIPNTLLFCSYLLYLSIYPSLSFLSLDPICTDLFLLFSFMSISVYIYDINCSTILFLSYTLSLSIPCG</sequence>
<evidence type="ECO:0000259" key="3">
    <source>
        <dbReference type="Pfam" id="PF01138"/>
    </source>
</evidence>
<feature type="domain" description="Polyribonucleotide nucleotidyltransferase RNA-binding" evidence="4">
    <location>
        <begin position="34"/>
        <end position="88"/>
    </location>
</feature>
<evidence type="ECO:0000259" key="4">
    <source>
        <dbReference type="Pfam" id="PF03726"/>
    </source>
</evidence>
<name>A0A812DJR2_ACAPH</name>
<dbReference type="InterPro" id="IPR020568">
    <property type="entry name" value="Ribosomal_Su5_D2-typ_SF"/>
</dbReference>
<proteinExistence type="predicted"/>
<dbReference type="GO" id="GO:0000965">
    <property type="term" value="P:mitochondrial RNA 3'-end processing"/>
    <property type="evidence" value="ECO:0007669"/>
    <property type="project" value="TreeGrafter"/>
</dbReference>
<reference evidence="5" key="1">
    <citation type="submission" date="2021-01" db="EMBL/GenBank/DDBJ databases">
        <authorList>
            <person name="Li R."/>
            <person name="Bekaert M."/>
        </authorList>
    </citation>
    <scope>NUCLEOTIDE SEQUENCE</scope>
    <source>
        <strain evidence="5">Farmed</strain>
    </source>
</reference>
<dbReference type="Pfam" id="PF01138">
    <property type="entry name" value="RNase_PH"/>
    <property type="match status" value="1"/>
</dbReference>
<dbReference type="GO" id="GO:0000958">
    <property type="term" value="P:mitochondrial mRNA catabolic process"/>
    <property type="evidence" value="ECO:0007669"/>
    <property type="project" value="TreeGrafter"/>
</dbReference>
<evidence type="ECO:0000313" key="6">
    <source>
        <dbReference type="Proteomes" id="UP000597762"/>
    </source>
</evidence>
<comment type="caution">
    <text evidence="5">The sequence shown here is derived from an EMBL/GenBank/DDBJ whole genome shotgun (WGS) entry which is preliminary data.</text>
</comment>